<feature type="region of interest" description="Disordered" evidence="1">
    <location>
        <begin position="354"/>
        <end position="408"/>
    </location>
</feature>
<dbReference type="AlphaFoldDB" id="A0A6J8C2G6"/>
<organism evidence="2 3">
    <name type="scientific">Mytilus coruscus</name>
    <name type="common">Sea mussel</name>
    <dbReference type="NCBI Taxonomy" id="42192"/>
    <lineage>
        <taxon>Eukaryota</taxon>
        <taxon>Metazoa</taxon>
        <taxon>Spiralia</taxon>
        <taxon>Lophotrochozoa</taxon>
        <taxon>Mollusca</taxon>
        <taxon>Bivalvia</taxon>
        <taxon>Autobranchia</taxon>
        <taxon>Pteriomorphia</taxon>
        <taxon>Mytilida</taxon>
        <taxon>Mytiloidea</taxon>
        <taxon>Mytilidae</taxon>
        <taxon>Mytilinae</taxon>
        <taxon>Mytilus</taxon>
    </lineage>
</organism>
<keyword evidence="3" id="KW-1185">Reference proteome</keyword>
<accession>A0A6J8C2G6</accession>
<name>A0A6J8C2G6_MYTCO</name>
<feature type="compositionally biased region" description="Polar residues" evidence="1">
    <location>
        <begin position="354"/>
        <end position="368"/>
    </location>
</feature>
<dbReference type="Proteomes" id="UP000507470">
    <property type="component" value="Unassembled WGS sequence"/>
</dbReference>
<evidence type="ECO:0000313" key="2">
    <source>
        <dbReference type="EMBL" id="CAC5389982.1"/>
    </source>
</evidence>
<evidence type="ECO:0000256" key="1">
    <source>
        <dbReference type="SAM" id="MobiDB-lite"/>
    </source>
</evidence>
<evidence type="ECO:0000313" key="3">
    <source>
        <dbReference type="Proteomes" id="UP000507470"/>
    </source>
</evidence>
<dbReference type="EMBL" id="CACVKT020004420">
    <property type="protein sequence ID" value="CAC5389982.1"/>
    <property type="molecule type" value="Genomic_DNA"/>
</dbReference>
<sequence>MISVYYYNCFQFQVSKWSLVLFDINGNTAKVRSTKLSSAPKSAKVSLVLGTKSLEVEVLKVAETEEELDIFEDEWEKTHQAIAIDREIARRQNLDQQEYGFLAVWPEVMEFTAESTDELVAEPIQPNEIEDTVNSEHDTSVEADYVHEEQADSPEIAILPDQPTEIKGRKSSIVKVLYQGAGDYSRTRAVPQRQPCFKGGLTQDQADMVINQVQNYEKSVVDKKIETDAVIILSDETDLQKILTNKPTPKTRSASTQTDFPGVPDMPSQILEILRIVKDIQRHFPSSGQSLSQELQNLAPFPSSDLQDLDLMELVVSSPLSTKSTPTDSFDATALFTSILWQAAITTGHSLQQMPATTPQHMPSSVATLSVHADKQMPDTSSPRIAPTSITENLSQQKKKKKTKQASTTDQSISSCIITVVDIHNFPKQVTSTPGPTMSTSRTGQISNALQHETTAGPNIQTSLVTRPRIRHLPPIDEHDIITSESDIVSSPVELVDYTSSYQDFSQGTSVNTTQLTTLSPDLNSSPDIALHLNNTTAPLPEAYTTPATLVTTSTHQVSSQATLPLSSHSSFTRGTSCLQSSLAIQHFRPANCIQFLSWTNSSN</sequence>
<proteinExistence type="predicted"/>
<feature type="compositionally biased region" description="Polar residues" evidence="1">
    <location>
        <begin position="378"/>
        <end position="394"/>
    </location>
</feature>
<dbReference type="OrthoDB" id="6096875at2759"/>
<gene>
    <name evidence="2" type="ORF">MCOR_25110</name>
</gene>
<reference evidence="2 3" key="1">
    <citation type="submission" date="2020-06" db="EMBL/GenBank/DDBJ databases">
        <authorList>
            <person name="Li R."/>
            <person name="Bekaert M."/>
        </authorList>
    </citation>
    <scope>NUCLEOTIDE SEQUENCE [LARGE SCALE GENOMIC DNA]</scope>
    <source>
        <strain evidence="3">wild</strain>
    </source>
</reference>
<protein>
    <submittedName>
        <fullName evidence="2">Uncharacterized protein</fullName>
    </submittedName>
</protein>